<gene>
    <name evidence="2" type="ORF">ACFOLG_11025</name>
</gene>
<dbReference type="EMBL" id="JBHRXN010000030">
    <property type="protein sequence ID" value="MFC3532716.1"/>
    <property type="molecule type" value="Genomic_DNA"/>
</dbReference>
<reference evidence="3" key="1">
    <citation type="journal article" date="2019" name="Int. J. Syst. Evol. Microbiol.">
        <title>The Global Catalogue of Microorganisms (GCM) 10K type strain sequencing project: providing services to taxonomists for standard genome sequencing and annotation.</title>
        <authorList>
            <consortium name="The Broad Institute Genomics Platform"/>
            <consortium name="The Broad Institute Genome Sequencing Center for Infectious Disease"/>
            <person name="Wu L."/>
            <person name="Ma J."/>
        </authorList>
    </citation>
    <scope>NUCLEOTIDE SEQUENCE [LARGE SCALE GENOMIC DNA]</scope>
    <source>
        <strain evidence="3">KCTC 42742</strain>
    </source>
</reference>
<organism evidence="2 3">
    <name type="scientific">Vogesella facilis</name>
    <dbReference type="NCBI Taxonomy" id="1655232"/>
    <lineage>
        <taxon>Bacteria</taxon>
        <taxon>Pseudomonadati</taxon>
        <taxon>Pseudomonadota</taxon>
        <taxon>Betaproteobacteria</taxon>
        <taxon>Neisseriales</taxon>
        <taxon>Chromobacteriaceae</taxon>
        <taxon>Vogesella</taxon>
    </lineage>
</organism>
<dbReference type="PANTHER" id="PTHR43364:SF1">
    <property type="entry name" value="OXIDOREDUCTASE YDHF"/>
    <property type="match status" value="1"/>
</dbReference>
<dbReference type="EC" id="1.-.-.-" evidence="2"/>
<dbReference type="Proteomes" id="UP001595741">
    <property type="component" value="Unassembled WGS sequence"/>
</dbReference>
<dbReference type="RefSeq" id="WP_386091677.1">
    <property type="nucleotide sequence ID" value="NZ_JBHRXN010000030.1"/>
</dbReference>
<dbReference type="InterPro" id="IPR020471">
    <property type="entry name" value="AKR"/>
</dbReference>
<dbReference type="InterPro" id="IPR050523">
    <property type="entry name" value="AKR_Detox_Biosynth"/>
</dbReference>
<dbReference type="InterPro" id="IPR036812">
    <property type="entry name" value="NAD(P)_OxRdtase_dom_sf"/>
</dbReference>
<dbReference type="Gene3D" id="3.20.20.100">
    <property type="entry name" value="NADP-dependent oxidoreductase domain"/>
    <property type="match status" value="1"/>
</dbReference>
<feature type="domain" description="NADP-dependent oxidoreductase" evidence="1">
    <location>
        <begin position="20"/>
        <end position="286"/>
    </location>
</feature>
<keyword evidence="3" id="KW-1185">Reference proteome</keyword>
<protein>
    <submittedName>
        <fullName evidence="2">Aldo/keto reductase family oxidoreductase</fullName>
        <ecNumber evidence="2">1.-.-.-</ecNumber>
    </submittedName>
</protein>
<dbReference type="GO" id="GO:0016491">
    <property type="term" value="F:oxidoreductase activity"/>
    <property type="evidence" value="ECO:0007669"/>
    <property type="project" value="UniProtKB-KW"/>
</dbReference>
<evidence type="ECO:0000313" key="2">
    <source>
        <dbReference type="EMBL" id="MFC3532716.1"/>
    </source>
</evidence>
<sequence>MSALGLQRLAADGPLLSPVAAGVWRLDEWGFDDAALAAWVEHAISLGITTFDHADLYGGFRCEALFGRWLKANPSRRDAIQLVSKCGIKPPDAARGWRLKHYDCSAEHITASVHASLQKLGSDHLDLLLIHRPDPLLAPDEVAETFERLRAAGKVRHFGVSNFSPSQYALLAARTPLVTNQIEASLLHTAPLFDGSFDQCLQLGVRPMLWSPLAGGRLFDAAAKPALAAALNLQAAELGVSTAAVALAWLMRHPCRPLPIVGSRKLAALDDAAAACRLQLDRQQWFALLQAAQGHEVA</sequence>
<comment type="caution">
    <text evidence="2">The sequence shown here is derived from an EMBL/GenBank/DDBJ whole genome shotgun (WGS) entry which is preliminary data.</text>
</comment>
<evidence type="ECO:0000313" key="3">
    <source>
        <dbReference type="Proteomes" id="UP001595741"/>
    </source>
</evidence>
<name>A0ABV7RHH9_9NEIS</name>
<dbReference type="Pfam" id="PF00248">
    <property type="entry name" value="Aldo_ket_red"/>
    <property type="match status" value="1"/>
</dbReference>
<proteinExistence type="predicted"/>
<evidence type="ECO:0000259" key="1">
    <source>
        <dbReference type="Pfam" id="PF00248"/>
    </source>
</evidence>
<accession>A0ABV7RHH9</accession>
<dbReference type="SUPFAM" id="SSF51430">
    <property type="entry name" value="NAD(P)-linked oxidoreductase"/>
    <property type="match status" value="1"/>
</dbReference>
<dbReference type="InterPro" id="IPR023210">
    <property type="entry name" value="NADP_OxRdtase_dom"/>
</dbReference>
<keyword evidence="2" id="KW-0560">Oxidoreductase</keyword>
<dbReference type="CDD" id="cd19092">
    <property type="entry name" value="AKR_BsYcsN_EcYdhF-like"/>
    <property type="match status" value="1"/>
</dbReference>
<dbReference type="PANTHER" id="PTHR43364">
    <property type="entry name" value="NADH-SPECIFIC METHYLGLYOXAL REDUCTASE-RELATED"/>
    <property type="match status" value="1"/>
</dbReference>
<dbReference type="PRINTS" id="PR00069">
    <property type="entry name" value="ALDKETRDTASE"/>
</dbReference>